<feature type="transmembrane region" description="Helical" evidence="1">
    <location>
        <begin position="53"/>
        <end position="73"/>
    </location>
</feature>
<keyword evidence="1" id="KW-1133">Transmembrane helix</keyword>
<dbReference type="AlphaFoldDB" id="A0A5M9ZFW6"/>
<evidence type="ECO:0000256" key="1">
    <source>
        <dbReference type="SAM" id="Phobius"/>
    </source>
</evidence>
<organism evidence="2 3">
    <name type="scientific">Bifidobacterium myosotis</name>
    <dbReference type="NCBI Taxonomy" id="1630166"/>
    <lineage>
        <taxon>Bacteria</taxon>
        <taxon>Bacillati</taxon>
        <taxon>Actinomycetota</taxon>
        <taxon>Actinomycetes</taxon>
        <taxon>Bifidobacteriales</taxon>
        <taxon>Bifidobacteriaceae</taxon>
        <taxon>Bifidobacterium</taxon>
    </lineage>
</organism>
<evidence type="ECO:0000313" key="2">
    <source>
        <dbReference type="EMBL" id="KAA8825282.1"/>
    </source>
</evidence>
<evidence type="ECO:0008006" key="4">
    <source>
        <dbReference type="Google" id="ProtNLM"/>
    </source>
</evidence>
<feature type="non-terminal residue" evidence="2">
    <location>
        <position position="86"/>
    </location>
</feature>
<comment type="caution">
    <text evidence="2">The sequence shown here is derived from an EMBL/GenBank/DDBJ whole genome shotgun (WGS) entry which is preliminary data.</text>
</comment>
<reference evidence="2 3" key="1">
    <citation type="journal article" date="2019" name="Syst. Appl. Microbiol.">
        <title>Characterization of Bifidobacterium species in feaces of the Egyptian fruit bat: Description of B. vespertilionis sp. nov. and B. rousetti sp. nov.</title>
        <authorList>
            <person name="Modesto M."/>
            <person name="Satti M."/>
            <person name="Watanabe K."/>
            <person name="Puglisi E."/>
            <person name="Morelli L."/>
            <person name="Huang C.-H."/>
            <person name="Liou J.-S."/>
            <person name="Miyashita M."/>
            <person name="Tamura T."/>
            <person name="Saito S."/>
            <person name="Mori K."/>
            <person name="Huang L."/>
            <person name="Sciavilla P."/>
            <person name="Sandri C."/>
            <person name="Spiezio C."/>
            <person name="Vitali F."/>
            <person name="Cavalieri D."/>
            <person name="Perpetuini G."/>
            <person name="Tofalo R."/>
            <person name="Bonetti A."/>
            <person name="Arita M."/>
            <person name="Mattarelli P."/>
        </authorList>
    </citation>
    <scope>NUCLEOTIDE SEQUENCE [LARGE SCALE GENOMIC DNA]</scope>
    <source>
        <strain evidence="2 3">RST17</strain>
    </source>
</reference>
<dbReference type="Proteomes" id="UP000410049">
    <property type="component" value="Unassembled WGS sequence"/>
</dbReference>
<evidence type="ECO:0000313" key="3">
    <source>
        <dbReference type="Proteomes" id="UP000410049"/>
    </source>
</evidence>
<keyword evidence="1" id="KW-0472">Membrane</keyword>
<proteinExistence type="predicted"/>
<keyword evidence="1" id="KW-0812">Transmembrane</keyword>
<sequence length="86" mass="10136">MGRLRFYTNGVSGFAGFATRRWKPVVATVWAVLRAPDLRLFVCSCRLFICCRWAVRVSSLCWLGLGLLVWWWFENSRACLYYFFIV</sequence>
<accession>A0A5M9ZFW6</accession>
<gene>
    <name evidence="2" type="ORF">EMO91_12605</name>
</gene>
<name>A0A5M9ZFW6_9BIFI</name>
<dbReference type="EMBL" id="RZUH01000018">
    <property type="protein sequence ID" value="KAA8825282.1"/>
    <property type="molecule type" value="Genomic_DNA"/>
</dbReference>
<protein>
    <recommendedName>
        <fullName evidence="4">Transmembrane protein</fullName>
    </recommendedName>
</protein>